<reference evidence="1 2" key="1">
    <citation type="submission" date="2014-02" db="EMBL/GenBank/DDBJ databases">
        <title>Expanding our view of genomic diversity in Candidatus Accumulibacter clades.</title>
        <authorList>
            <person name="Skennerton C.T."/>
            <person name="Barr J.J."/>
            <person name="Slater F.R."/>
            <person name="Bond P.L."/>
            <person name="Tyson G.W."/>
        </authorList>
    </citation>
    <scope>NUCLEOTIDE SEQUENCE [LARGE SCALE GENOMIC DNA]</scope>
    <source>
        <strain evidence="2">BA-91</strain>
    </source>
</reference>
<proteinExistence type="predicted"/>
<name>A0A080LRW5_9PROT</name>
<evidence type="ECO:0000313" key="1">
    <source>
        <dbReference type="EMBL" id="KFB70998.1"/>
    </source>
</evidence>
<organism evidence="1 2">
    <name type="scientific">Candidatus Accumulibacter phosphatis</name>
    <dbReference type="NCBI Taxonomy" id="327160"/>
    <lineage>
        <taxon>Bacteria</taxon>
        <taxon>Pseudomonadati</taxon>
        <taxon>Pseudomonadota</taxon>
        <taxon>Betaproteobacteria</taxon>
        <taxon>Candidatus Accumulibacter</taxon>
    </lineage>
</organism>
<dbReference type="AlphaFoldDB" id="A0A080LRW5"/>
<gene>
    <name evidence="1" type="ORF">AW09_003883</name>
</gene>
<protein>
    <submittedName>
        <fullName evidence="1">Uncharacterized protein</fullName>
    </submittedName>
</protein>
<dbReference type="Proteomes" id="UP000020077">
    <property type="component" value="Unassembled WGS sequence"/>
</dbReference>
<evidence type="ECO:0000313" key="2">
    <source>
        <dbReference type="Proteomes" id="UP000020077"/>
    </source>
</evidence>
<accession>A0A080LRW5</accession>
<sequence length="76" mass="8288">MRVTRQGHLGAELPGVELLALLEEEGIGRQIGWRCEAVDGGTGGYQQHVTLATQGRIERCQSFGNQIVVWREAVVG</sequence>
<comment type="caution">
    <text evidence="1">The sequence shown here is derived from an EMBL/GenBank/DDBJ whole genome shotgun (WGS) entry which is preliminary data.</text>
</comment>
<dbReference type="EMBL" id="JDVG02000614">
    <property type="protein sequence ID" value="KFB70998.1"/>
    <property type="molecule type" value="Genomic_DNA"/>
</dbReference>